<keyword evidence="7 9" id="KW-0269">Exonuclease</keyword>
<feature type="binding site" evidence="12">
    <location>
        <position position="130"/>
    </location>
    <ligand>
        <name>Zn(2+)</name>
        <dbReference type="ChEBI" id="CHEBI:29105"/>
        <label>1</label>
        <note>catalytic</note>
    </ligand>
</feature>
<comment type="subcellular location">
    <subcellularLocation>
        <location evidence="9">Cytoplasm</location>
    </subcellularLocation>
</comment>
<reference evidence="16" key="1">
    <citation type="submission" date="2017-09" db="EMBL/GenBank/DDBJ databases">
        <title>Depth-based differentiation of microbial function through sediment-hosted aquifers and enrichment of novel symbionts in the deep terrestrial subsurface.</title>
        <authorList>
            <person name="Probst A.J."/>
            <person name="Ladd B."/>
            <person name="Jarett J.K."/>
            <person name="Geller-Mcgrath D.E."/>
            <person name="Sieber C.M.K."/>
            <person name="Emerson J.B."/>
            <person name="Anantharaman K."/>
            <person name="Thomas B.C."/>
            <person name="Malmstrom R."/>
            <person name="Stieglmeier M."/>
            <person name="Klingl A."/>
            <person name="Woyke T."/>
            <person name="Ryan C.M."/>
            <person name="Banfield J.F."/>
        </authorList>
    </citation>
    <scope>NUCLEOTIDE SEQUENCE [LARGE SCALE GENOMIC DNA]</scope>
</reference>
<dbReference type="GO" id="GO:0003723">
    <property type="term" value="F:RNA binding"/>
    <property type="evidence" value="ECO:0007669"/>
    <property type="project" value="UniProtKB-UniRule"/>
</dbReference>
<evidence type="ECO:0000256" key="13">
    <source>
        <dbReference type="SAM" id="MobiDB-lite"/>
    </source>
</evidence>
<feature type="binding site" evidence="12">
    <location>
        <position position="443"/>
    </location>
    <ligand>
        <name>Ca(2+)</name>
        <dbReference type="ChEBI" id="CHEBI:29108"/>
    </ligand>
</feature>
<dbReference type="Pfam" id="PF07521">
    <property type="entry name" value="RMMBL"/>
    <property type="match status" value="1"/>
</dbReference>
<evidence type="ECO:0000256" key="8">
    <source>
        <dbReference type="ARBA" id="ARBA00022884"/>
    </source>
</evidence>
<dbReference type="GO" id="GO:0004534">
    <property type="term" value="F:5'-3' RNA exonuclease activity"/>
    <property type="evidence" value="ECO:0007669"/>
    <property type="project" value="UniProtKB-UniRule"/>
</dbReference>
<feature type="binding site" evidence="12">
    <location>
        <position position="498"/>
    </location>
    <ligand>
        <name>Ca(2+)</name>
        <dbReference type="ChEBI" id="CHEBI:29108"/>
    </ligand>
</feature>
<evidence type="ECO:0000259" key="14">
    <source>
        <dbReference type="SMART" id="SM00849"/>
    </source>
</evidence>
<comment type="similarity">
    <text evidence="9">Belongs to the metallo-beta-lactamase superfamily. RNA-metabolizing metallo-beta-lactamase-like family. Bacterial RNase J subfamily.</text>
</comment>
<comment type="caution">
    <text evidence="15">The sequence shown here is derived from an EMBL/GenBank/DDBJ whole genome shotgun (WGS) entry which is preliminary data.</text>
</comment>
<evidence type="ECO:0000256" key="6">
    <source>
        <dbReference type="ARBA" id="ARBA00022833"/>
    </source>
</evidence>
<dbReference type="Gene3D" id="3.10.20.580">
    <property type="match status" value="1"/>
</dbReference>
<evidence type="ECO:0000256" key="11">
    <source>
        <dbReference type="PIRSR" id="PIRSR004803-2"/>
    </source>
</evidence>
<feature type="binding site" evidence="12">
    <location>
        <position position="103"/>
    </location>
    <ligand>
        <name>Ca(2+)</name>
        <dbReference type="ChEBI" id="CHEBI:29108"/>
    </ligand>
</feature>
<dbReference type="InterPro" id="IPR030854">
    <property type="entry name" value="RNase_J_bac"/>
</dbReference>
<dbReference type="SMART" id="SM00849">
    <property type="entry name" value="Lactamase_B"/>
    <property type="match status" value="1"/>
</dbReference>
<sequence>MTEKTLKTPPPITRPIRRNASAKTESIRRPARFGGIRKVVSQYKAKQSPALFDSSKRPNKVRVIPLGGVEEIGRNMTLVEYGNDILIVDAGIQFPEEETPGIDFIIPNTAYLEKNKHRIRGIIISHGHMDHIGAIPYIIDKVGYPTIYTTGFSRATILRRQEEFTHMKKINVEEINPKSVLSLGQFKIKFFETTHTIPDAIGTIIETPLGNIIYPGDFKFEINDNGKPMHYEQYEALGKENNLVLLMESTNAETPGFSVPESVVRKNLEEFIKNAKDRVIIGMFASLVERAMEVVNIAEKYDKKVVIDGYSLKNNFELVKEFGYFKPKKDTMITPEEAEKYPPSKIIAILTGSQGEKNAALMRVANKKHKYIKLQKTDTVILSSSVIPGNEKSIQNLKDNIARQGAKIIHYRVAGVHASGHACQEDLKLMLKFIKPKYLIPVHGHYFMLKINSDLAESVGMPKENIAVPMNNGVIIEMDKDKIETLKESVPANYVMVDGLGVGDVKEVVLRDRQMLSQDGIFVMITVIDSQTGQVRNSPDIISRGFVYLKESQELLRSTRQLIRKTVEEATGKMHPINMDFVKEMLREKIGKFLFQKTKRRPMVLPVIIEV</sequence>
<dbReference type="InterPro" id="IPR001279">
    <property type="entry name" value="Metallo-B-lactamas"/>
</dbReference>
<feature type="binding site" evidence="12">
    <location>
        <position position="101"/>
    </location>
    <ligand>
        <name>Ca(2+)</name>
        <dbReference type="ChEBI" id="CHEBI:29108"/>
    </ligand>
</feature>
<keyword evidence="1 9" id="KW-0963">Cytoplasm</keyword>
<feature type="binding site" evidence="9 11">
    <location>
        <begin position="417"/>
        <end position="421"/>
    </location>
    <ligand>
        <name>substrate</name>
    </ligand>
</feature>
<comment type="cofactor">
    <cofactor evidence="12">
        <name>Zn(2+)</name>
        <dbReference type="ChEBI" id="CHEBI:29105"/>
    </cofactor>
    <text evidence="12">Binds 2 Zn(2+) ions per subunit. It is not clear if Zn(2+) or Mg(2+) is physiologically important.</text>
</comment>
<evidence type="ECO:0000256" key="9">
    <source>
        <dbReference type="HAMAP-Rule" id="MF_01491"/>
    </source>
</evidence>
<feature type="binding site" evidence="12">
    <location>
        <position position="131"/>
    </location>
    <ligand>
        <name>Zn(2+)</name>
        <dbReference type="ChEBI" id="CHEBI:29105"/>
        <label>1</label>
        <note>catalytic</note>
    </ligand>
</feature>
<dbReference type="InterPro" id="IPR042173">
    <property type="entry name" value="RNase_J_2"/>
</dbReference>
<evidence type="ECO:0000256" key="12">
    <source>
        <dbReference type="PIRSR" id="PIRSR004803-3"/>
    </source>
</evidence>
<dbReference type="InterPro" id="IPR041636">
    <property type="entry name" value="RNase_J_C"/>
</dbReference>
<keyword evidence="12" id="KW-0106">Calcium</keyword>
<comment type="subunit">
    <text evidence="9">Homodimer, may be a subunit of the RNA degradosome.</text>
</comment>
<evidence type="ECO:0000256" key="7">
    <source>
        <dbReference type="ARBA" id="ARBA00022839"/>
    </source>
</evidence>
<keyword evidence="2 9" id="KW-0540">Nuclease</keyword>
<dbReference type="EMBL" id="PFER01000027">
    <property type="protein sequence ID" value="PJE73587.1"/>
    <property type="molecule type" value="Genomic_DNA"/>
</dbReference>
<dbReference type="PIRSF" id="PIRSF004803">
    <property type="entry name" value="RnjA"/>
    <property type="match status" value="1"/>
</dbReference>
<feature type="domain" description="Metallo-beta-lactamase" evidence="14">
    <location>
        <begin position="73"/>
        <end position="259"/>
    </location>
</feature>
<protein>
    <recommendedName>
        <fullName evidence="9">Ribonuclease J</fullName>
        <shortName evidence="9">RNase J</shortName>
        <ecNumber evidence="9">3.1.-.-</ecNumber>
    </recommendedName>
</protein>
<organism evidence="15 16">
    <name type="scientific">Candidatus Terrybacteria bacterium CG10_big_fil_rev_8_21_14_0_10_41_10</name>
    <dbReference type="NCBI Taxonomy" id="1975026"/>
    <lineage>
        <taxon>Bacteria</taxon>
        <taxon>Candidatus Terryibacteriota</taxon>
    </lineage>
</organism>
<dbReference type="EC" id="3.1.-.-" evidence="9"/>
<evidence type="ECO:0000313" key="15">
    <source>
        <dbReference type="EMBL" id="PJE73587.1"/>
    </source>
</evidence>
<dbReference type="PANTHER" id="PTHR43694">
    <property type="entry name" value="RIBONUCLEASE J"/>
    <property type="match status" value="1"/>
</dbReference>
<dbReference type="Pfam" id="PF17770">
    <property type="entry name" value="RNase_J_C"/>
    <property type="match status" value="1"/>
</dbReference>
<evidence type="ECO:0000256" key="10">
    <source>
        <dbReference type="PIRSR" id="PIRSR004803-1"/>
    </source>
</evidence>
<evidence type="ECO:0000313" key="16">
    <source>
        <dbReference type="Proteomes" id="UP000230959"/>
    </source>
</evidence>
<feature type="binding site" evidence="12">
    <location>
        <position position="195"/>
    </location>
    <ligand>
        <name>Zn(2+)</name>
        <dbReference type="ChEBI" id="CHEBI:29105"/>
        <label>1</label>
        <note>catalytic</note>
    </ligand>
</feature>
<feature type="binding site" evidence="12">
    <location>
        <position position="217"/>
    </location>
    <ligand>
        <name>Zn(2+)</name>
        <dbReference type="ChEBI" id="CHEBI:29105"/>
        <label>1</label>
        <note>catalytic</note>
    </ligand>
</feature>
<proteinExistence type="inferred from homology"/>
<dbReference type="InterPro" id="IPR036866">
    <property type="entry name" value="RibonucZ/Hydroxyglut_hydro"/>
</dbReference>
<keyword evidence="4 9" id="KW-0255">Endonuclease</keyword>
<dbReference type="GO" id="GO:0008270">
    <property type="term" value="F:zinc ion binding"/>
    <property type="evidence" value="ECO:0007669"/>
    <property type="project" value="InterPro"/>
</dbReference>
<dbReference type="SUPFAM" id="SSF56281">
    <property type="entry name" value="Metallo-hydrolase/oxidoreductase"/>
    <property type="match status" value="1"/>
</dbReference>
<dbReference type="Proteomes" id="UP000230959">
    <property type="component" value="Unassembled WGS sequence"/>
</dbReference>
<keyword evidence="5 9" id="KW-0378">Hydrolase</keyword>
<feature type="active site" description="Proton donor" evidence="10">
    <location>
        <position position="248"/>
    </location>
</feature>
<dbReference type="GO" id="GO:0004521">
    <property type="term" value="F:RNA endonuclease activity"/>
    <property type="evidence" value="ECO:0007669"/>
    <property type="project" value="UniProtKB-UniRule"/>
</dbReference>
<evidence type="ECO:0000256" key="5">
    <source>
        <dbReference type="ARBA" id="ARBA00022801"/>
    </source>
</evidence>
<feature type="binding site" evidence="12">
    <location>
        <position position="128"/>
    </location>
    <ligand>
        <name>Zn(2+)</name>
        <dbReference type="ChEBI" id="CHEBI:29105"/>
        <label>1</label>
        <note>catalytic</note>
    </ligand>
</feature>
<dbReference type="InterPro" id="IPR055132">
    <property type="entry name" value="RNase_J_b_CASP"/>
</dbReference>
<accession>A0A2M8LAC6</accession>
<evidence type="ECO:0000256" key="2">
    <source>
        <dbReference type="ARBA" id="ARBA00022722"/>
    </source>
</evidence>
<feature type="binding site" evidence="12">
    <location>
        <position position="126"/>
    </location>
    <ligand>
        <name>Zn(2+)</name>
        <dbReference type="ChEBI" id="CHEBI:29105"/>
        <label>1</label>
        <note>catalytic</note>
    </ligand>
</feature>
<keyword evidence="9" id="KW-0698">rRNA processing</keyword>
<gene>
    <name evidence="9" type="primary">rnj</name>
    <name evidence="15" type="ORF">COV02_01820</name>
</gene>
<evidence type="ECO:0000256" key="4">
    <source>
        <dbReference type="ARBA" id="ARBA00022759"/>
    </source>
</evidence>
<dbReference type="InterPro" id="IPR004613">
    <property type="entry name" value="RNase_J"/>
</dbReference>
<dbReference type="CDD" id="cd07714">
    <property type="entry name" value="RNaseJ_MBL-fold"/>
    <property type="match status" value="1"/>
</dbReference>
<dbReference type="PANTHER" id="PTHR43694:SF1">
    <property type="entry name" value="RIBONUCLEASE J"/>
    <property type="match status" value="1"/>
</dbReference>
<dbReference type="GO" id="GO:0006364">
    <property type="term" value="P:rRNA processing"/>
    <property type="evidence" value="ECO:0007669"/>
    <property type="project" value="UniProtKB-UniRule"/>
</dbReference>
<keyword evidence="3 12" id="KW-0479">Metal-binding</keyword>
<dbReference type="Pfam" id="PF22505">
    <property type="entry name" value="RNase_J_b_CASP"/>
    <property type="match status" value="1"/>
</dbReference>
<dbReference type="HAMAP" id="MF_01491">
    <property type="entry name" value="RNase_J_bact"/>
    <property type="match status" value="1"/>
</dbReference>
<comment type="function">
    <text evidence="9">An RNase that has 5'-3' exonuclease and possibly endonuclease activity. Involved in maturation of rRNA and in some organisms also mRNA maturation and/or decay.</text>
</comment>
<name>A0A2M8LAC6_9BACT</name>
<feature type="region of interest" description="Disordered" evidence="13">
    <location>
        <begin position="1"/>
        <end position="26"/>
    </location>
</feature>
<dbReference type="Gene3D" id="3.60.15.10">
    <property type="entry name" value="Ribonuclease Z/Hydroxyacylglutathione hydrolase-like"/>
    <property type="match status" value="1"/>
</dbReference>
<dbReference type="GO" id="GO:0005737">
    <property type="term" value="C:cytoplasm"/>
    <property type="evidence" value="ECO:0007669"/>
    <property type="project" value="UniProtKB-SubCell"/>
</dbReference>
<feature type="active site" description="Proton acceptor" evidence="10">
    <location>
        <position position="421"/>
    </location>
</feature>
<dbReference type="InterPro" id="IPR011108">
    <property type="entry name" value="RMMBL"/>
</dbReference>
<dbReference type="AlphaFoldDB" id="A0A2M8LAC6"/>
<comment type="cofactor">
    <cofactor evidence="12">
        <name>Ca(2+)</name>
        <dbReference type="ChEBI" id="CHEBI:29108"/>
    </cofactor>
    <text evidence="12">Binds 1 Ca(2+) cation per subunit. Seen in 1 crystal structure, it is not clear if it is physiologically important.</text>
</comment>
<dbReference type="Gene3D" id="3.40.50.10710">
    <property type="entry name" value="Metallo-hydrolase/oxidoreductase"/>
    <property type="match status" value="1"/>
</dbReference>
<dbReference type="NCBIfam" id="TIGR00649">
    <property type="entry name" value="MG423"/>
    <property type="match status" value="1"/>
</dbReference>
<evidence type="ECO:0000256" key="1">
    <source>
        <dbReference type="ARBA" id="ARBA00022490"/>
    </source>
</evidence>
<keyword evidence="8 9" id="KW-0694">RNA-binding</keyword>
<evidence type="ECO:0000256" key="3">
    <source>
        <dbReference type="ARBA" id="ARBA00022723"/>
    </source>
</evidence>
<dbReference type="Pfam" id="PF00753">
    <property type="entry name" value="Lactamase_B"/>
    <property type="match status" value="1"/>
</dbReference>
<keyword evidence="6 12" id="KW-0862">Zinc</keyword>